<dbReference type="AlphaFoldDB" id="A0A6J7QBL0"/>
<dbReference type="EMBL" id="CAFBPQ010000001">
    <property type="protein sequence ID" value="CAB5011732.1"/>
    <property type="molecule type" value="Genomic_DNA"/>
</dbReference>
<proteinExistence type="predicted"/>
<dbReference type="PANTHER" id="PTHR42870">
    <property type="entry name" value="ACETYL-COA C-ACETYLTRANSFERASE"/>
    <property type="match status" value="1"/>
</dbReference>
<dbReference type="InterPro" id="IPR002155">
    <property type="entry name" value="Thiolase"/>
</dbReference>
<dbReference type="PIRSF" id="PIRSF000429">
    <property type="entry name" value="Ac-CoA_Ac_transf"/>
    <property type="match status" value="1"/>
</dbReference>
<protein>
    <submittedName>
        <fullName evidence="4">Unannotated protein</fullName>
    </submittedName>
</protein>
<dbReference type="GO" id="GO:0016747">
    <property type="term" value="F:acyltransferase activity, transferring groups other than amino-acyl groups"/>
    <property type="evidence" value="ECO:0007669"/>
    <property type="project" value="InterPro"/>
</dbReference>
<dbReference type="NCBIfam" id="NF005924">
    <property type="entry name" value="PRK07937.1"/>
    <property type="match status" value="1"/>
</dbReference>
<evidence type="ECO:0000313" key="4">
    <source>
        <dbReference type="EMBL" id="CAB5011732.1"/>
    </source>
</evidence>
<reference evidence="4" key="1">
    <citation type="submission" date="2020-05" db="EMBL/GenBank/DDBJ databases">
        <authorList>
            <person name="Chiriac C."/>
            <person name="Salcher M."/>
            <person name="Ghai R."/>
            <person name="Kavagutti S V."/>
        </authorList>
    </citation>
    <scope>NUCLEOTIDE SEQUENCE</scope>
</reference>
<evidence type="ECO:0000313" key="3">
    <source>
        <dbReference type="EMBL" id="CAB4968249.1"/>
    </source>
</evidence>
<dbReference type="CDD" id="cd00829">
    <property type="entry name" value="SCP-x_thiolase"/>
    <property type="match status" value="1"/>
</dbReference>
<gene>
    <name evidence="1" type="ORF">UFOPK2683_01380</name>
    <name evidence="2" type="ORF">UFOPK3605_00067</name>
    <name evidence="3" type="ORF">UFOPK3897_00071</name>
    <name evidence="4" type="ORF">UFOPK4121_00088</name>
</gene>
<dbReference type="EMBL" id="CAFBOF010000001">
    <property type="protein sequence ID" value="CAB4968249.1"/>
    <property type="molecule type" value="Genomic_DNA"/>
</dbReference>
<sequence length="350" mass="37432">MADIAIIGYSQSPSWREAELTEPQFLFPVISEAIDHAKIERREIGFTCAGSCDYLSGQTFAFVMNLEAVGAWPPISESHVEMDGAWALYEAWVRLQAGDIDTALVFGSGKSSPGNLSEIYPLQLDPYTLTPLGVDPASMAALQARALIDAGLVTEREMAQVVARNRRDAMNNPRAQVSGDFDEDALLAEPYLTAPLRKHDLPPISDGACAVILATADKARAVCERPVWIRGIDHRIEVHQPGMRDLTVSSSTQIAGKNAGVGNAPVDVAELCVSFSHEESVLRRALGLAENVKVNPSGGPLSANPLMAVGISRFAEAARQIAEQGAHRAIAHASSGQALQQNMVAVLEGD</sequence>
<evidence type="ECO:0000313" key="2">
    <source>
        <dbReference type="EMBL" id="CAB4893723.1"/>
    </source>
</evidence>
<name>A0A6J7QBL0_9ZZZZ</name>
<accession>A0A6J7QBL0</accession>
<evidence type="ECO:0000313" key="1">
    <source>
        <dbReference type="EMBL" id="CAB4732647.1"/>
    </source>
</evidence>
<organism evidence="4">
    <name type="scientific">freshwater metagenome</name>
    <dbReference type="NCBI Taxonomy" id="449393"/>
    <lineage>
        <taxon>unclassified sequences</taxon>
        <taxon>metagenomes</taxon>
        <taxon>ecological metagenomes</taxon>
    </lineage>
</organism>
<dbReference type="InterPro" id="IPR016039">
    <property type="entry name" value="Thiolase-like"/>
</dbReference>
<dbReference type="PANTHER" id="PTHR42870:SF1">
    <property type="entry name" value="NON-SPECIFIC LIPID-TRANSFER PROTEIN-LIKE 2"/>
    <property type="match status" value="1"/>
</dbReference>
<dbReference type="EMBL" id="CAEZYK010000101">
    <property type="protein sequence ID" value="CAB4732647.1"/>
    <property type="molecule type" value="Genomic_DNA"/>
</dbReference>
<dbReference type="Gene3D" id="3.40.47.10">
    <property type="match status" value="1"/>
</dbReference>
<dbReference type="EMBL" id="CAFBMM010000001">
    <property type="protein sequence ID" value="CAB4893723.1"/>
    <property type="molecule type" value="Genomic_DNA"/>
</dbReference>
<dbReference type="SUPFAM" id="SSF53901">
    <property type="entry name" value="Thiolase-like"/>
    <property type="match status" value="2"/>
</dbReference>